<evidence type="ECO:0000256" key="4">
    <source>
        <dbReference type="ARBA" id="ARBA00023277"/>
    </source>
</evidence>
<dbReference type="GO" id="GO:0004135">
    <property type="term" value="F:amylo-alpha-1,6-glucosidase activity"/>
    <property type="evidence" value="ECO:0007669"/>
    <property type="project" value="InterPro"/>
</dbReference>
<dbReference type="SMART" id="SM00642">
    <property type="entry name" value="Aamy"/>
    <property type="match status" value="1"/>
</dbReference>
<feature type="active site" description="Nucleophile" evidence="6">
    <location>
        <position position="338"/>
    </location>
</feature>
<dbReference type="InterPro" id="IPR017853">
    <property type="entry name" value="GH"/>
</dbReference>
<feature type="active site" description="Proton donor" evidence="6">
    <location>
        <position position="373"/>
    </location>
</feature>
<dbReference type="eggNOG" id="COG1523">
    <property type="taxonomic scope" value="Bacteria"/>
</dbReference>
<dbReference type="Pfam" id="PF02922">
    <property type="entry name" value="CBM_48"/>
    <property type="match status" value="1"/>
</dbReference>
<gene>
    <name evidence="6" type="primary">glgX</name>
    <name evidence="8" type="ordered locus">Rahaq_0203</name>
</gene>
<dbReference type="GO" id="GO:0005980">
    <property type="term" value="P:glycogen catabolic process"/>
    <property type="evidence" value="ECO:0007669"/>
    <property type="project" value="UniProtKB-UniRule"/>
</dbReference>
<reference evidence="9" key="1">
    <citation type="submission" date="2011-01" db="EMBL/GenBank/DDBJ databases">
        <title>Complete sequence of chromosome of Rahnella sp. Y9602.</title>
        <authorList>
            <consortium name="US DOE Joint Genome Institute"/>
            <person name="Lucas S."/>
            <person name="Copeland A."/>
            <person name="Lapidus A."/>
            <person name="Cheng J.-F."/>
            <person name="Goodwin L."/>
            <person name="Pitluck S."/>
            <person name="Lu M."/>
            <person name="Detter J.C."/>
            <person name="Han C."/>
            <person name="Tapia R."/>
            <person name="Land M."/>
            <person name="Hauser L."/>
            <person name="Kyrpides N."/>
            <person name="Ivanova N."/>
            <person name="Ovchinnikova G."/>
            <person name="Pagani I."/>
            <person name="Sobecky P.A."/>
            <person name="Martinez R.J."/>
            <person name="Woyke T."/>
        </authorList>
    </citation>
    <scope>NUCLEOTIDE SEQUENCE [LARGE SCALE GENOMIC DNA]</scope>
    <source>
        <strain evidence="9">Y9602</strain>
    </source>
</reference>
<comment type="function">
    <text evidence="6">Removes maltotriose and maltotetraose chains that are attached by 1,6-alpha-linkage to the limit dextrin main chain, generating a debranched limit dextrin.</text>
</comment>
<dbReference type="NCBIfam" id="TIGR02100">
    <property type="entry name" value="glgX_debranch"/>
    <property type="match status" value="1"/>
</dbReference>
<dbReference type="PANTHER" id="PTHR43002">
    <property type="entry name" value="GLYCOGEN DEBRANCHING ENZYME"/>
    <property type="match status" value="1"/>
</dbReference>
<dbReference type="Pfam" id="PF18390">
    <property type="entry name" value="GlgX_C"/>
    <property type="match status" value="1"/>
</dbReference>
<dbReference type="InterPro" id="IPR006047">
    <property type="entry name" value="GH13_cat_dom"/>
</dbReference>
<dbReference type="Gene3D" id="3.20.20.80">
    <property type="entry name" value="Glycosidases"/>
    <property type="match status" value="1"/>
</dbReference>
<proteinExistence type="inferred from homology"/>
<dbReference type="Pfam" id="PF00128">
    <property type="entry name" value="Alpha-amylase"/>
    <property type="match status" value="1"/>
</dbReference>
<reference evidence="8 9" key="2">
    <citation type="journal article" date="2012" name="J. Bacteriol.">
        <title>Complete Genome Sequence of Rahnella sp. Strain Y9602, a Gammaproteobacterium Isolate from Metal- and Radionuclide-Contaminated Soil.</title>
        <authorList>
            <person name="Martinez R.J."/>
            <person name="Bruce D."/>
            <person name="Detter C."/>
            <person name="Goodwin L.A."/>
            <person name="Han J."/>
            <person name="Han C.S."/>
            <person name="Held B."/>
            <person name="Land M.L."/>
            <person name="Mikhailova N."/>
            <person name="Nolan M."/>
            <person name="Pennacchio L."/>
            <person name="Pitluck S."/>
            <person name="Tapia R."/>
            <person name="Woyke T."/>
            <person name="Sobecky P.A."/>
        </authorList>
    </citation>
    <scope>NUCLEOTIDE SEQUENCE [LARGE SCALE GENOMIC DNA]</scope>
    <source>
        <strain evidence="8 9">Y9602</strain>
    </source>
</reference>
<dbReference type="KEGG" id="rah:Rahaq_0203"/>
<evidence type="ECO:0000256" key="1">
    <source>
        <dbReference type="ARBA" id="ARBA00008061"/>
    </source>
</evidence>
<dbReference type="InterPro" id="IPR040784">
    <property type="entry name" value="GlgX_C"/>
</dbReference>
<protein>
    <recommendedName>
        <fullName evidence="6">Glycogen debranching enzyme</fullName>
        <ecNumber evidence="6">3.2.1.196</ecNumber>
    </recommendedName>
    <alternativeName>
        <fullName evidence="6">Limit dextrin alpha-1,6-maltotetraose-hydrolase</fullName>
    </alternativeName>
</protein>
<dbReference type="InterPro" id="IPR013780">
    <property type="entry name" value="Glyco_hydro_b"/>
</dbReference>
<evidence type="ECO:0000259" key="7">
    <source>
        <dbReference type="SMART" id="SM00642"/>
    </source>
</evidence>
<dbReference type="RefSeq" id="WP_013573551.1">
    <property type="nucleotide sequence ID" value="NC_015061.1"/>
</dbReference>
<dbReference type="CDD" id="cd11326">
    <property type="entry name" value="AmyAc_Glg_debranch"/>
    <property type="match status" value="1"/>
</dbReference>
<dbReference type="InterPro" id="IPR022844">
    <property type="entry name" value="Glycogen_debranch_bac"/>
</dbReference>
<dbReference type="InterPro" id="IPR011837">
    <property type="entry name" value="Glycogen_debranch_GlgX"/>
</dbReference>
<organism evidence="8 9">
    <name type="scientific">Rahnella sp. (strain Y9602)</name>
    <dbReference type="NCBI Taxonomy" id="2703885"/>
    <lineage>
        <taxon>Bacteria</taxon>
        <taxon>Pseudomonadati</taxon>
        <taxon>Pseudomonadota</taxon>
        <taxon>Gammaproteobacteria</taxon>
        <taxon>Enterobacterales</taxon>
        <taxon>Yersiniaceae</taxon>
        <taxon>Rahnella</taxon>
    </lineage>
</organism>
<accession>A0A0H3F4K6</accession>
<dbReference type="InterPro" id="IPR044505">
    <property type="entry name" value="GlgX_Isoamylase_N_E_set"/>
</dbReference>
<dbReference type="SUPFAM" id="SSF51445">
    <property type="entry name" value="(Trans)glycosidases"/>
    <property type="match status" value="1"/>
</dbReference>
<sequence>MKQLGPGLPAPFGAHLRDSGVNFCLYSAHAEKVELCLFDETGSEQHLPLTGRTGHLWHGFVPGLKAGQRYGYRVYGPFDPKKGHRFNPKKVLIDPSARAIDGVLLDNARFTGGTDAPDDKDSAVVAPKSVVVAGNFDWGDDKPPAKPWGETVIYEAHVRGLTRQHPHIPAALRGTYAGLAHPVMLEYLQHLGVTAIELLPVQHHADEPRLQHLGLSNYWGYNVLAPCAVEPRYASGLGGVSALNEFKSAVKALHQAGIEVILDVVFNHSAELDIDGPFISFRGIDNASGYWLNDDGSDNNMTGCGNTIRLMDEDMIAWTLDCLHYWVRECHVDGFRFDLATVLGRTPEFTAQSPLFLAIKHDDILSKIKLIAEPWDIGAGGYQLGNFPAPFAEWSDVWRDDMRQFWLHGDLSLGQFAGRFAASADKFNPAQREPYASINMLTAHDGFTLRDLVSFNQKHNQANGEENRDGHNENFSQNHGEEGLEASEGVLQQRRLSQRALLATLCLSQGTPMLLAGDELGNSQSGNNNAYCQDNPLTWLDWENADESLTAYTCALIALRRKIPALTQNRWWQEGSDDVQWLNQQGQPMSPGDWEQGPQQWLQICLSQRWLVIVNASLHEVDLHLPPGNWQPVAPFNSVLFDEEPRRVMEGSQWRAAAKTLCVLQDFTSQSRSL</sequence>
<evidence type="ECO:0000256" key="6">
    <source>
        <dbReference type="HAMAP-Rule" id="MF_01248"/>
    </source>
</evidence>
<feature type="site" description="Transition state stabilizer" evidence="6">
    <location>
        <position position="445"/>
    </location>
</feature>
<comment type="similarity">
    <text evidence="1 6">Belongs to the glycosyl hydrolase 13 family.</text>
</comment>
<dbReference type="SUPFAM" id="SSF81296">
    <property type="entry name" value="E set domains"/>
    <property type="match status" value="1"/>
</dbReference>
<dbReference type="InterPro" id="IPR014756">
    <property type="entry name" value="Ig_E-set"/>
</dbReference>
<feature type="domain" description="Glycosyl hydrolase family 13 catalytic" evidence="7">
    <location>
        <begin position="151"/>
        <end position="560"/>
    </location>
</feature>
<dbReference type="CDD" id="cd02856">
    <property type="entry name" value="E_set_GDE_Isoamylase_N"/>
    <property type="match status" value="1"/>
</dbReference>
<evidence type="ECO:0000313" key="8">
    <source>
        <dbReference type="EMBL" id="ADW71833.1"/>
    </source>
</evidence>
<dbReference type="EMBL" id="CP002505">
    <property type="protein sequence ID" value="ADW71833.1"/>
    <property type="molecule type" value="Genomic_DNA"/>
</dbReference>
<dbReference type="OrthoDB" id="3236218at2"/>
<dbReference type="HOGENOM" id="CLU_011725_1_1_6"/>
<dbReference type="NCBIfam" id="NF002983">
    <property type="entry name" value="PRK03705.1"/>
    <property type="match status" value="1"/>
</dbReference>
<dbReference type="SUPFAM" id="SSF51011">
    <property type="entry name" value="Glycosyl hydrolase domain"/>
    <property type="match status" value="1"/>
</dbReference>
<keyword evidence="3 6" id="KW-0378">Hydrolase</keyword>
<dbReference type="InterPro" id="IPR004193">
    <property type="entry name" value="Glyco_hydro_13_N"/>
</dbReference>
<comment type="pathway">
    <text evidence="6">Glycan degradation; glycogen degradation.</text>
</comment>
<evidence type="ECO:0000256" key="5">
    <source>
        <dbReference type="ARBA" id="ARBA00023295"/>
    </source>
</evidence>
<comment type="catalytic activity">
    <reaction evidence="6">
        <text>Hydrolysis of (1-&gt;6)-alpha-D-glucosidic linkages to branches with degrees of polymerization of three or four glucose residues in limit dextrin.</text>
        <dbReference type="EC" id="3.2.1.196"/>
    </reaction>
</comment>
<dbReference type="AlphaFoldDB" id="A0A0H3F4K6"/>
<dbReference type="Gene3D" id="2.60.40.1180">
    <property type="entry name" value="Golgi alpha-mannosidase II"/>
    <property type="match status" value="1"/>
</dbReference>
<keyword evidence="5 6" id="KW-0326">Glycosidase</keyword>
<keyword evidence="4 6" id="KW-0119">Carbohydrate metabolism</keyword>
<dbReference type="HAMAP" id="MF_01248">
    <property type="entry name" value="GlgX"/>
    <property type="match status" value="1"/>
</dbReference>
<evidence type="ECO:0000256" key="3">
    <source>
        <dbReference type="ARBA" id="ARBA00022801"/>
    </source>
</evidence>
<evidence type="ECO:0000256" key="2">
    <source>
        <dbReference type="ARBA" id="ARBA00022600"/>
    </source>
</evidence>
<dbReference type="InterPro" id="IPR013783">
    <property type="entry name" value="Ig-like_fold"/>
</dbReference>
<dbReference type="EC" id="3.2.1.196" evidence="6"/>
<dbReference type="Gene3D" id="2.60.40.10">
    <property type="entry name" value="Immunoglobulins"/>
    <property type="match status" value="1"/>
</dbReference>
<dbReference type="GO" id="GO:0120549">
    <property type="term" value="F:limit dextrin alpha-1,6-maltotetraose-hydrolase activity"/>
    <property type="evidence" value="ECO:0007669"/>
    <property type="project" value="UniProtKB-EC"/>
</dbReference>
<dbReference type="Proteomes" id="UP000007257">
    <property type="component" value="Chromosome"/>
</dbReference>
<dbReference type="UniPathway" id="UPA00165"/>
<name>A0A0H3F4K6_RAHSY</name>
<evidence type="ECO:0000313" key="9">
    <source>
        <dbReference type="Proteomes" id="UP000007257"/>
    </source>
</evidence>
<keyword evidence="2 6" id="KW-0321">Glycogen metabolism</keyword>